<dbReference type="PANTHER" id="PTHR11516">
    <property type="entry name" value="PYRUVATE DEHYDROGENASE E1 COMPONENT, ALPHA SUBUNIT BACTERIAL AND ORGANELLAR"/>
    <property type="match status" value="1"/>
</dbReference>
<dbReference type="STRING" id="243231.GSU3019"/>
<organism evidence="6 7">
    <name type="scientific">Geobacter sulfurreducens (strain ATCC 51573 / DSM 12127 / PCA)</name>
    <dbReference type="NCBI Taxonomy" id="243231"/>
    <lineage>
        <taxon>Bacteria</taxon>
        <taxon>Pseudomonadati</taxon>
        <taxon>Thermodesulfobacteriota</taxon>
        <taxon>Desulfuromonadia</taxon>
        <taxon>Geobacterales</taxon>
        <taxon>Geobacteraceae</taxon>
        <taxon>Geobacter</taxon>
    </lineage>
</organism>
<keyword evidence="7" id="KW-1185">Reference proteome</keyword>
<reference evidence="6 7" key="2">
    <citation type="journal article" date="2012" name="BMC Genomics">
        <title>Comparative genomic analysis of Geobacter sulfurreducens KN400, a strain with enhanced capacity for extracellular electron transfer and electricity production.</title>
        <authorList>
            <person name="Butler J.E."/>
            <person name="Young N.D."/>
            <person name="Aklujkar M."/>
            <person name="Lovley D.R."/>
        </authorList>
    </citation>
    <scope>NUCLEOTIDE SEQUENCE [LARGE SCALE GENOMIC DNA]</scope>
    <source>
        <strain evidence="7">ATCC 51573 / DSM 12127 / PCA</strain>
    </source>
</reference>
<dbReference type="KEGG" id="gsu:GSU3019"/>
<dbReference type="GO" id="GO:0006086">
    <property type="term" value="P:pyruvate decarboxylation to acetyl-CoA"/>
    <property type="evidence" value="ECO:0000318"/>
    <property type="project" value="GO_Central"/>
</dbReference>
<dbReference type="Pfam" id="PF00676">
    <property type="entry name" value="E1_dh"/>
    <property type="match status" value="1"/>
</dbReference>
<comment type="cofactor">
    <cofactor evidence="1">
        <name>thiamine diphosphate</name>
        <dbReference type="ChEBI" id="CHEBI:58937"/>
    </cofactor>
</comment>
<dbReference type="Proteomes" id="UP000000577">
    <property type="component" value="Chromosome"/>
</dbReference>
<gene>
    <name evidence="6" type="ordered locus">GSU3019</name>
</gene>
<dbReference type="HOGENOM" id="CLU_012907_2_1_7"/>
<keyword evidence="3" id="KW-0560">Oxidoreductase</keyword>
<dbReference type="CDD" id="cd02000">
    <property type="entry name" value="TPP_E1_PDC_ADC_BCADC"/>
    <property type="match status" value="1"/>
</dbReference>
<dbReference type="InterPro" id="IPR033248">
    <property type="entry name" value="Transketolase_C"/>
</dbReference>
<evidence type="ECO:0000256" key="1">
    <source>
        <dbReference type="ARBA" id="ARBA00001964"/>
    </source>
</evidence>
<evidence type="ECO:0000313" key="7">
    <source>
        <dbReference type="Proteomes" id="UP000000577"/>
    </source>
</evidence>
<dbReference type="EnsemblBacteria" id="AAR36411">
    <property type="protein sequence ID" value="AAR36411"/>
    <property type="gene ID" value="GSU3019"/>
</dbReference>
<protein>
    <submittedName>
        <fullName evidence="6">Dehydrogenase, E1 protein, alpha and beta subunits</fullName>
    </submittedName>
</protein>
<name>Q748I3_GEOSL</name>
<keyword evidence="4" id="KW-0786">Thiamine pyrophosphate</keyword>
<dbReference type="InterPro" id="IPR005475">
    <property type="entry name" value="Transketolase-like_Pyr-bd"/>
</dbReference>
<dbReference type="SUPFAM" id="SSF52518">
    <property type="entry name" value="Thiamin diphosphate-binding fold (THDP-binding)"/>
    <property type="match status" value="2"/>
</dbReference>
<dbReference type="Pfam" id="PF02779">
    <property type="entry name" value="Transket_pyr"/>
    <property type="match status" value="1"/>
</dbReference>
<dbReference type="InterPro" id="IPR050642">
    <property type="entry name" value="PDH_E1_Alpha_Subunit"/>
</dbReference>
<dbReference type="Gene3D" id="3.40.50.970">
    <property type="match status" value="2"/>
</dbReference>
<dbReference type="eggNOG" id="COG0022">
    <property type="taxonomic scope" value="Bacteria"/>
</dbReference>
<evidence type="ECO:0000256" key="3">
    <source>
        <dbReference type="ARBA" id="ARBA00023002"/>
    </source>
</evidence>
<dbReference type="InterPro" id="IPR029061">
    <property type="entry name" value="THDP-binding"/>
</dbReference>
<reference evidence="6 7" key="1">
    <citation type="journal article" date="2003" name="Science">
        <title>Genome of Geobacter sulfurreducens: metal reduction in subsurface environments.</title>
        <authorList>
            <person name="Methe B.A."/>
            <person name="Nelson K.E."/>
            <person name="Eisen J.A."/>
            <person name="Paulsen I.T."/>
            <person name="Nelson W."/>
            <person name="Heidelberg J.F."/>
            <person name="Wu D."/>
            <person name="Wu M."/>
            <person name="Ward N."/>
            <person name="Beanan M.J."/>
            <person name="Dodson R.J."/>
            <person name="Madupu R."/>
            <person name="Brinkac L.M."/>
            <person name="Daugherty S.C."/>
            <person name="DeBoy R.T."/>
            <person name="Durkin A.S."/>
            <person name="Gwinn M."/>
            <person name="Kolonay J.F."/>
            <person name="Sullivan S.A."/>
            <person name="Haft D.H."/>
            <person name="Selengut J."/>
            <person name="Davidsen T.M."/>
            <person name="Zafar N."/>
            <person name="White O."/>
            <person name="Tran B."/>
            <person name="Romero C."/>
            <person name="Forberger H.A."/>
            <person name="Weidman J."/>
            <person name="Khouri H."/>
            <person name="Feldblyum T.V."/>
            <person name="Utterback T.R."/>
            <person name="Van Aken S.E."/>
            <person name="Lovley D.R."/>
            <person name="Fraser C.M."/>
        </authorList>
    </citation>
    <scope>NUCLEOTIDE SEQUENCE [LARGE SCALE GENOMIC DNA]</scope>
    <source>
        <strain evidence="7">ATCC 51573 / DSM 12127 / PCA</strain>
    </source>
</reference>
<accession>Q748I3</accession>
<feature type="domain" description="Transketolase-like pyrimidine-binding" evidence="5">
    <location>
        <begin position="325"/>
        <end position="501"/>
    </location>
</feature>
<comment type="function">
    <text evidence="2">E1 component of the 2-oxoglutarate dehydrogenase (OGDH) complex which catalyzes the decarboxylation of 2-oxoglutarate, the first step in the conversion of 2-oxoglutarate to succinyl-CoA and CO(2).</text>
</comment>
<dbReference type="PANTHER" id="PTHR11516:SF2">
    <property type="entry name" value="PYRUVATE DEHYDROGENASE ALPHA SUBUNIT"/>
    <property type="match status" value="1"/>
</dbReference>
<dbReference type="InParanoid" id="Q748I3"/>
<dbReference type="EMBL" id="AE017180">
    <property type="protein sequence ID" value="AAR36411.1"/>
    <property type="molecule type" value="Genomic_DNA"/>
</dbReference>
<dbReference type="SUPFAM" id="SSF52922">
    <property type="entry name" value="TK C-terminal domain-like"/>
    <property type="match status" value="1"/>
</dbReference>
<dbReference type="SMART" id="SM00861">
    <property type="entry name" value="Transket_pyr"/>
    <property type="match status" value="1"/>
</dbReference>
<dbReference type="InterPro" id="IPR001017">
    <property type="entry name" value="DH_E1"/>
</dbReference>
<sequence length="652" mass="71139">MNKRKIDMLMKDCYELTVTALTIRKVEERLLELFSEGVLNGTIHTCIGQEWTGVAVANALQAGDTVFSNHRGHGHYIALTGDVYGLIAEIMGKDDGVCGGVGGSQHLHTENFFSNGIQGGMVPVAAGRALANALQGNNAISVVFIGDGTLGEGVIYETFNIASKWQLPLLVVLENNQYAQSTPTSLTLAGNIRDRVRGFGIEYIKCDTWDIAGLLDSAKEAVDCVRKNQKPVLLEIDTYRLKAHSKGDDLRDPVEISRYAGQDSINALLESDVPRVAETVNQIDSNIQQAITKAREATLCSFAPASNSVRQYQSVTWRTESFARQRIITSINLSLQSLLENNSKAVIIGEDIEAPYGGAFKATKDLSTLFPGRVKNTPISEGAITGVGIGLALSGFLPVVEIMFGDFMTLTFDQLLQHAGKFCEMYGKDLDVPLIIRTPMGGRRGYGPTHSQSLEKFFLGIPNLEVIAYNHRVSPALIFGNLCKTIRRPTLIIENKVLYTQHVDSTPMPGFRINISDELFPTVRISPSTGDPQVTLVCYGGMLAEVEIAAAAAFDENEILCEIICPSIINPLNAYPILESARKTRRLITVEEGPSIAALGSEVAARILEHSLPIAHYSRIGYDSTIPSSASRESRLITNAESIFERIVEIFK</sequence>
<evidence type="ECO:0000256" key="2">
    <source>
        <dbReference type="ARBA" id="ARBA00003906"/>
    </source>
</evidence>
<evidence type="ECO:0000313" key="6">
    <source>
        <dbReference type="EMBL" id="AAR36411.1"/>
    </source>
</evidence>
<dbReference type="eggNOG" id="COG1071">
    <property type="taxonomic scope" value="Bacteria"/>
</dbReference>
<evidence type="ECO:0000259" key="5">
    <source>
        <dbReference type="SMART" id="SM00861"/>
    </source>
</evidence>
<dbReference type="RefSeq" id="WP_010943646.1">
    <property type="nucleotide sequence ID" value="NC_002939.5"/>
</dbReference>
<evidence type="ECO:0000256" key="4">
    <source>
        <dbReference type="ARBA" id="ARBA00023052"/>
    </source>
</evidence>
<dbReference type="InterPro" id="IPR009014">
    <property type="entry name" value="Transketo_C/PFOR_II"/>
</dbReference>
<dbReference type="GO" id="GO:0016624">
    <property type="term" value="F:oxidoreductase activity, acting on the aldehyde or oxo group of donors, disulfide as acceptor"/>
    <property type="evidence" value="ECO:0007669"/>
    <property type="project" value="InterPro"/>
</dbReference>
<dbReference type="Gene3D" id="3.40.50.920">
    <property type="match status" value="1"/>
</dbReference>
<dbReference type="Pfam" id="PF02780">
    <property type="entry name" value="Transketolase_C"/>
    <property type="match status" value="1"/>
</dbReference>
<proteinExistence type="predicted"/>
<dbReference type="AlphaFoldDB" id="Q748I3"/>
<dbReference type="PATRIC" id="fig|243231.5.peg.3044"/>
<dbReference type="OrthoDB" id="9780894at2"/>